<reference evidence="1 2" key="1">
    <citation type="journal article" date="2012" name="Science">
        <title>The Paleozoic origin of enzymatic lignin decomposition reconstructed from 31 fungal genomes.</title>
        <authorList>
            <person name="Floudas D."/>
            <person name="Binder M."/>
            <person name="Riley R."/>
            <person name="Barry K."/>
            <person name="Blanchette R.A."/>
            <person name="Henrissat B."/>
            <person name="Martinez A.T."/>
            <person name="Otillar R."/>
            <person name="Spatafora J.W."/>
            <person name="Yadav J.S."/>
            <person name="Aerts A."/>
            <person name="Benoit I."/>
            <person name="Boyd A."/>
            <person name="Carlson A."/>
            <person name="Copeland A."/>
            <person name="Coutinho P.M."/>
            <person name="de Vries R.P."/>
            <person name="Ferreira P."/>
            <person name="Findley K."/>
            <person name="Foster B."/>
            <person name="Gaskell J."/>
            <person name="Glotzer D."/>
            <person name="Gorecki P."/>
            <person name="Heitman J."/>
            <person name="Hesse C."/>
            <person name="Hori C."/>
            <person name="Igarashi K."/>
            <person name="Jurgens J.A."/>
            <person name="Kallen N."/>
            <person name="Kersten P."/>
            <person name="Kohler A."/>
            <person name="Kuees U."/>
            <person name="Kumar T.K.A."/>
            <person name="Kuo A."/>
            <person name="LaButti K."/>
            <person name="Larrondo L.F."/>
            <person name="Lindquist E."/>
            <person name="Ling A."/>
            <person name="Lombard V."/>
            <person name="Lucas S."/>
            <person name="Lundell T."/>
            <person name="Martin R."/>
            <person name="McLaughlin D.J."/>
            <person name="Morgenstern I."/>
            <person name="Morin E."/>
            <person name="Murat C."/>
            <person name="Nagy L.G."/>
            <person name="Nolan M."/>
            <person name="Ohm R.A."/>
            <person name="Patyshakuliyeva A."/>
            <person name="Rokas A."/>
            <person name="Ruiz-Duenas F.J."/>
            <person name="Sabat G."/>
            <person name="Salamov A."/>
            <person name="Samejima M."/>
            <person name="Schmutz J."/>
            <person name="Slot J.C."/>
            <person name="St John F."/>
            <person name="Stenlid J."/>
            <person name="Sun H."/>
            <person name="Sun S."/>
            <person name="Syed K."/>
            <person name="Tsang A."/>
            <person name="Wiebenga A."/>
            <person name="Young D."/>
            <person name="Pisabarro A."/>
            <person name="Eastwood D.C."/>
            <person name="Martin F."/>
            <person name="Cullen D."/>
            <person name="Grigoriev I.V."/>
            <person name="Hibbett D.S."/>
        </authorList>
    </citation>
    <scope>NUCLEOTIDE SEQUENCE [LARGE SCALE GENOMIC DNA]</scope>
    <source>
        <strain evidence="1 2">ATCC 11539</strain>
    </source>
</reference>
<gene>
    <name evidence="1" type="ORF">GLOTRDRAFT_129150</name>
</gene>
<accession>S7RSE6</accession>
<evidence type="ECO:0000313" key="1">
    <source>
        <dbReference type="EMBL" id="EPQ55949.1"/>
    </source>
</evidence>
<dbReference type="HOGENOM" id="CLU_1510770_0_0_1"/>
<sequence length="178" mass="19669">MKDVPHARRRDPTAIPLRRLHLPFSKYGTNRLPASEVIVQNRGATPSPFARVSTPPVGNDRTYQHPATAVIVPSTTSTLPTLSATSLETATEVPDQRHHPLMSREWYHRAVLCRFDADLCFSTRSLGNKDGTYLLPHERRACPPSRHGQRVVCRGPGPAIMGQVIVPRATDSGGYDDD</sequence>
<dbReference type="KEGG" id="gtr:GLOTRDRAFT_129150"/>
<organism evidence="1 2">
    <name type="scientific">Gloeophyllum trabeum (strain ATCC 11539 / FP-39264 / Madison 617)</name>
    <name type="common">Brown rot fungus</name>
    <dbReference type="NCBI Taxonomy" id="670483"/>
    <lineage>
        <taxon>Eukaryota</taxon>
        <taxon>Fungi</taxon>
        <taxon>Dikarya</taxon>
        <taxon>Basidiomycota</taxon>
        <taxon>Agaricomycotina</taxon>
        <taxon>Agaricomycetes</taxon>
        <taxon>Gloeophyllales</taxon>
        <taxon>Gloeophyllaceae</taxon>
        <taxon>Gloeophyllum</taxon>
    </lineage>
</organism>
<name>S7RSE6_GLOTA</name>
<dbReference type="EMBL" id="KB469301">
    <property type="protein sequence ID" value="EPQ55949.1"/>
    <property type="molecule type" value="Genomic_DNA"/>
</dbReference>
<dbReference type="RefSeq" id="XP_007865961.1">
    <property type="nucleotide sequence ID" value="XM_007867770.1"/>
</dbReference>
<keyword evidence="2" id="KW-1185">Reference proteome</keyword>
<evidence type="ECO:0000313" key="2">
    <source>
        <dbReference type="Proteomes" id="UP000030669"/>
    </source>
</evidence>
<protein>
    <submittedName>
        <fullName evidence="1">Uncharacterized protein</fullName>
    </submittedName>
</protein>
<dbReference type="GeneID" id="19301858"/>
<dbReference type="Proteomes" id="UP000030669">
    <property type="component" value="Unassembled WGS sequence"/>
</dbReference>
<dbReference type="AlphaFoldDB" id="S7RSE6"/>
<proteinExistence type="predicted"/>